<dbReference type="EMBL" id="BTGU01001208">
    <property type="protein sequence ID" value="GMN70652.1"/>
    <property type="molecule type" value="Genomic_DNA"/>
</dbReference>
<dbReference type="Proteomes" id="UP001187192">
    <property type="component" value="Unassembled WGS sequence"/>
</dbReference>
<reference evidence="1" key="1">
    <citation type="submission" date="2023-07" db="EMBL/GenBank/DDBJ databases">
        <title>draft genome sequence of fig (Ficus carica).</title>
        <authorList>
            <person name="Takahashi T."/>
            <person name="Nishimura K."/>
        </authorList>
    </citation>
    <scope>NUCLEOTIDE SEQUENCE</scope>
</reference>
<gene>
    <name evidence="1" type="ORF">TIFTF001_039695</name>
</gene>
<accession>A0AA88E9L8</accession>
<comment type="caution">
    <text evidence="1">The sequence shown here is derived from an EMBL/GenBank/DDBJ whole genome shotgun (WGS) entry which is preliminary data.</text>
</comment>
<organism evidence="1 2">
    <name type="scientific">Ficus carica</name>
    <name type="common">Common fig</name>
    <dbReference type="NCBI Taxonomy" id="3494"/>
    <lineage>
        <taxon>Eukaryota</taxon>
        <taxon>Viridiplantae</taxon>
        <taxon>Streptophyta</taxon>
        <taxon>Embryophyta</taxon>
        <taxon>Tracheophyta</taxon>
        <taxon>Spermatophyta</taxon>
        <taxon>Magnoliopsida</taxon>
        <taxon>eudicotyledons</taxon>
        <taxon>Gunneridae</taxon>
        <taxon>Pentapetalae</taxon>
        <taxon>rosids</taxon>
        <taxon>fabids</taxon>
        <taxon>Rosales</taxon>
        <taxon>Moraceae</taxon>
        <taxon>Ficeae</taxon>
        <taxon>Ficus</taxon>
    </lineage>
</organism>
<keyword evidence="2" id="KW-1185">Reference proteome</keyword>
<protein>
    <submittedName>
        <fullName evidence="1">Uncharacterized protein</fullName>
    </submittedName>
</protein>
<proteinExistence type="predicted"/>
<evidence type="ECO:0000313" key="1">
    <source>
        <dbReference type="EMBL" id="GMN70652.1"/>
    </source>
</evidence>
<sequence length="83" mass="8629">MMGSRCTLVGVEVPIIGSDSVKWTELSLPPSSTAIAISDSDTNVSVPSICSPLSDDFASCSAIGDPPIYVTCGIKLCDLLHEN</sequence>
<name>A0AA88E9L8_FICCA</name>
<evidence type="ECO:0000313" key="2">
    <source>
        <dbReference type="Proteomes" id="UP001187192"/>
    </source>
</evidence>
<dbReference type="AlphaFoldDB" id="A0AA88E9L8"/>